<dbReference type="KEGG" id="xyl:ET495_01900"/>
<dbReference type="AlphaFoldDB" id="A0A4P6EI38"/>
<dbReference type="Proteomes" id="UP000291758">
    <property type="component" value="Chromosome"/>
</dbReference>
<evidence type="ECO:0000259" key="2">
    <source>
        <dbReference type="Pfam" id="PF22422"/>
    </source>
</evidence>
<evidence type="ECO:0000313" key="3">
    <source>
        <dbReference type="EMBL" id="QAY62230.1"/>
    </source>
</evidence>
<dbReference type="Pfam" id="PF14742">
    <property type="entry name" value="GDE_N_bis"/>
    <property type="match status" value="1"/>
</dbReference>
<organism evidence="3 4">
    <name type="scientific">Xylanimonas allomyrinae</name>
    <dbReference type="NCBI Taxonomy" id="2509459"/>
    <lineage>
        <taxon>Bacteria</taxon>
        <taxon>Bacillati</taxon>
        <taxon>Actinomycetota</taxon>
        <taxon>Actinomycetes</taxon>
        <taxon>Micrococcales</taxon>
        <taxon>Promicromonosporaceae</taxon>
        <taxon>Xylanimonas</taxon>
    </lineage>
</organism>
<reference evidence="3 4" key="1">
    <citation type="submission" date="2019-01" db="EMBL/GenBank/DDBJ databases">
        <title>Genome sequencing of strain 2JSPR-7.</title>
        <authorList>
            <person name="Heo J."/>
            <person name="Kim S.-J."/>
            <person name="Kim J.-S."/>
            <person name="Hong S.-B."/>
            <person name="Kwon S.-W."/>
        </authorList>
    </citation>
    <scope>NUCLEOTIDE SEQUENCE [LARGE SCALE GENOMIC DNA]</scope>
    <source>
        <strain evidence="3 4">2JSPR-7</strain>
    </source>
</reference>
<gene>
    <name evidence="3" type="ORF">ET495_01900</name>
</gene>
<dbReference type="SUPFAM" id="SSF48208">
    <property type="entry name" value="Six-hairpin glycosidases"/>
    <property type="match status" value="1"/>
</dbReference>
<sequence length="680" mass="71528">MDVDPTPATPVQPFLHDLHATVAAPSQVWSGADGQVFPAGAQGVYHADVRVLSEVVVRVDGVLPEPVGGGGTGPGTSESTAVLRMIDGPGADPTAALRRRRTVRPGQVSESLELTCGTAEPVAGRVTVRLASDLTRTETVKQGLATTPLRPDVSQGLRWTDGAAVVEVSAPGAEVVADDGGATLAWDVRVVPGGRVTVGWSAHSRVPGVVEAPARPDPEWTVPQVEADDRRLAPLVARSLSDLAGLRMSAAFAPGETFLAAGAPWFFTLFGRDSIWAARMLLPLGTDLARGTLRTLAARQGTHDDPTTSQQPGKILHEVRSQELRGEGGMTLPPLYYGTVDATSLWVCLLHDAWRWGLAPDDVADLLPALEAALGWMRDHGDADGDGFLDYADTTGHGLSNQGWKDSGDSIQWRDGRLAEGPIALSEVQAYAHEAALGAATLLDAFGRPGADEWRAWAATLKHRFREKFWLHDDVGPYVAIALDRHGAPVDAVASNMGHLVGTGILDTDEERVVAHRLVAPDMSSGYGLRTLSTTSAGYWPLGYHRGSVWTHDTAIAVLGLAKAGFGAEAGELVRGLLEAAPHWDYQMPELYGGNAVGDGPGPLPYPASCHPQAWSAASSVAILTAVLGLEPTPDGGLAAHLADPSPVGAISVDGLCVGARRFLVRATPEAPVRVEPSDH</sequence>
<dbReference type="InterPro" id="IPR008928">
    <property type="entry name" value="6-hairpin_glycosidase_sf"/>
</dbReference>
<evidence type="ECO:0000259" key="1">
    <source>
        <dbReference type="Pfam" id="PF14742"/>
    </source>
</evidence>
<dbReference type="OrthoDB" id="9759959at2"/>
<dbReference type="InterPro" id="IPR032856">
    <property type="entry name" value="GDE_N_bis"/>
</dbReference>
<feature type="domain" description="Putative glycogen debranching enzyme N-terminal" evidence="1">
    <location>
        <begin position="24"/>
        <end position="200"/>
    </location>
</feature>
<keyword evidence="4" id="KW-1185">Reference proteome</keyword>
<accession>A0A4P6EI38</accession>
<dbReference type="EMBL" id="CP035495">
    <property type="protein sequence ID" value="QAY62230.1"/>
    <property type="molecule type" value="Genomic_DNA"/>
</dbReference>
<evidence type="ECO:0000313" key="4">
    <source>
        <dbReference type="Proteomes" id="UP000291758"/>
    </source>
</evidence>
<dbReference type="Gene3D" id="1.50.10.10">
    <property type="match status" value="1"/>
</dbReference>
<dbReference type="RefSeq" id="WP_129202171.1">
    <property type="nucleotide sequence ID" value="NZ_CP035495.1"/>
</dbReference>
<name>A0A4P6EI38_9MICO</name>
<proteinExistence type="predicted"/>
<dbReference type="InterPro" id="IPR054491">
    <property type="entry name" value="MGH1-like_GH"/>
</dbReference>
<dbReference type="Pfam" id="PF22422">
    <property type="entry name" value="MGH1-like_GH"/>
    <property type="match status" value="1"/>
</dbReference>
<dbReference type="InterPro" id="IPR012341">
    <property type="entry name" value="6hp_glycosidase-like_sf"/>
</dbReference>
<dbReference type="GO" id="GO:0005975">
    <property type="term" value="P:carbohydrate metabolic process"/>
    <property type="evidence" value="ECO:0007669"/>
    <property type="project" value="InterPro"/>
</dbReference>
<protein>
    <submittedName>
        <fullName evidence="3">Amylo-alpha-1,6-glucosidase</fullName>
    </submittedName>
</protein>
<feature type="domain" description="Mannosylglycerate hydrolase MGH1-like glycoside hydrolase" evidence="2">
    <location>
        <begin position="273"/>
        <end position="580"/>
    </location>
</feature>